<feature type="region of interest" description="Disordered" evidence="1">
    <location>
        <begin position="30"/>
        <end position="55"/>
    </location>
</feature>
<proteinExistence type="predicted"/>
<evidence type="ECO:0000313" key="2">
    <source>
        <dbReference type="EMBL" id="GGZ51744.1"/>
    </source>
</evidence>
<keyword evidence="3" id="KW-1185">Reference proteome</keyword>
<dbReference type="AlphaFoldDB" id="A0A918QKD6"/>
<gene>
    <name evidence="2" type="ORF">GCM10010387_52440</name>
</gene>
<comment type="caution">
    <text evidence="2">The sequence shown here is derived from an EMBL/GenBank/DDBJ whole genome shotgun (WGS) entry which is preliminary data.</text>
</comment>
<name>A0A918QKD6_9ACTN</name>
<evidence type="ECO:0000256" key="1">
    <source>
        <dbReference type="SAM" id="MobiDB-lite"/>
    </source>
</evidence>
<reference evidence="2" key="2">
    <citation type="submission" date="2020-09" db="EMBL/GenBank/DDBJ databases">
        <authorList>
            <person name="Sun Q."/>
            <person name="Ohkuma M."/>
        </authorList>
    </citation>
    <scope>NUCLEOTIDE SEQUENCE</scope>
    <source>
        <strain evidence="2">JCM 4988</strain>
    </source>
</reference>
<evidence type="ECO:0000313" key="3">
    <source>
        <dbReference type="Proteomes" id="UP000630936"/>
    </source>
</evidence>
<reference evidence="2" key="1">
    <citation type="journal article" date="2014" name="Int. J. Syst. Evol. Microbiol.">
        <title>Complete genome sequence of Corynebacterium casei LMG S-19264T (=DSM 44701T), isolated from a smear-ripened cheese.</title>
        <authorList>
            <consortium name="US DOE Joint Genome Institute (JGI-PGF)"/>
            <person name="Walter F."/>
            <person name="Albersmeier A."/>
            <person name="Kalinowski J."/>
            <person name="Ruckert C."/>
        </authorList>
    </citation>
    <scope>NUCLEOTIDE SEQUENCE</scope>
    <source>
        <strain evidence="2">JCM 4988</strain>
    </source>
</reference>
<sequence length="73" mass="7643">MPRMTPTFTSPGEINPQKSTCLFGGRVRSLDRAGPVGPGGYCPPPPPPPLPLDAPISEIQSETAEMPSPIACQ</sequence>
<protein>
    <submittedName>
        <fullName evidence="2">Uncharacterized protein</fullName>
    </submittedName>
</protein>
<accession>A0A918QKD6</accession>
<feature type="region of interest" description="Disordered" evidence="1">
    <location>
        <begin position="1"/>
        <end position="20"/>
    </location>
</feature>
<dbReference type="EMBL" id="BMWG01000021">
    <property type="protein sequence ID" value="GGZ51744.1"/>
    <property type="molecule type" value="Genomic_DNA"/>
</dbReference>
<feature type="compositionally biased region" description="Pro residues" evidence="1">
    <location>
        <begin position="41"/>
        <end position="52"/>
    </location>
</feature>
<organism evidence="2 3">
    <name type="scientific">Streptomyces inusitatus</name>
    <dbReference type="NCBI Taxonomy" id="68221"/>
    <lineage>
        <taxon>Bacteria</taxon>
        <taxon>Bacillati</taxon>
        <taxon>Actinomycetota</taxon>
        <taxon>Actinomycetes</taxon>
        <taxon>Kitasatosporales</taxon>
        <taxon>Streptomycetaceae</taxon>
        <taxon>Streptomyces</taxon>
    </lineage>
</organism>
<dbReference type="Proteomes" id="UP000630936">
    <property type="component" value="Unassembled WGS sequence"/>
</dbReference>